<feature type="non-terminal residue" evidence="1">
    <location>
        <position position="1"/>
    </location>
</feature>
<protein>
    <submittedName>
        <fullName evidence="1">ATPase</fullName>
    </submittedName>
</protein>
<evidence type="ECO:0000313" key="2">
    <source>
        <dbReference type="Proteomes" id="UP000239731"/>
    </source>
</evidence>
<dbReference type="RefSeq" id="WP_219905735.1">
    <property type="nucleotide sequence ID" value="NZ_PVUH01000173.1"/>
</dbReference>
<proteinExistence type="predicted"/>
<accession>A0A2T0HIA5</accession>
<dbReference type="AlphaFoldDB" id="A0A2T0HIA5"/>
<organism evidence="1 2">
    <name type="scientific">Pseudomonas fluorescens</name>
    <dbReference type="NCBI Taxonomy" id="294"/>
    <lineage>
        <taxon>Bacteria</taxon>
        <taxon>Pseudomonadati</taxon>
        <taxon>Pseudomonadota</taxon>
        <taxon>Gammaproteobacteria</taxon>
        <taxon>Pseudomonadales</taxon>
        <taxon>Pseudomonadaceae</taxon>
        <taxon>Pseudomonas</taxon>
    </lineage>
</organism>
<reference evidence="1 2" key="1">
    <citation type="submission" date="2018-03" db="EMBL/GenBank/DDBJ databases">
        <title>Blue discolouration in mozzarella cheese caused by Pseudomonas fluorescens.</title>
        <authorList>
            <person name="Chiesa F."/>
            <person name="Dalmasso A."/>
            <person name="Lomonaco S."/>
        </authorList>
    </citation>
    <scope>NUCLEOTIDE SEQUENCE [LARGE SCALE GENOMIC DNA]</scope>
    <source>
        <strain evidence="1 2">11293</strain>
    </source>
</reference>
<dbReference type="Proteomes" id="UP000239731">
    <property type="component" value="Unassembled WGS sequence"/>
</dbReference>
<feature type="non-terminal residue" evidence="1">
    <location>
        <position position="93"/>
    </location>
</feature>
<dbReference type="EMBL" id="PVUH01000173">
    <property type="protein sequence ID" value="PRW82809.1"/>
    <property type="molecule type" value="Genomic_DNA"/>
</dbReference>
<gene>
    <name evidence="1" type="ORF">C7A10_32380</name>
</gene>
<name>A0A2T0HIA5_PSEFL</name>
<comment type="caution">
    <text evidence="1">The sequence shown here is derived from an EMBL/GenBank/DDBJ whole genome shotgun (WGS) entry which is preliminary data.</text>
</comment>
<evidence type="ECO:0000313" key="1">
    <source>
        <dbReference type="EMBL" id="PRW82809.1"/>
    </source>
</evidence>
<sequence length="93" mass="10325">CKEISEVGGHISLIMKAADNKGGNVGSIIFDFPKRISKKLKSLISMVFYDCVLEEVGDEVNDNNISKKNLRGYIIILLKVLGLQQKLDKDSID</sequence>